<evidence type="ECO:0000256" key="6">
    <source>
        <dbReference type="ARBA" id="ARBA00022840"/>
    </source>
</evidence>
<evidence type="ECO:0000256" key="8">
    <source>
        <dbReference type="SAM" id="MobiDB-lite"/>
    </source>
</evidence>
<dbReference type="SMART" id="SM00220">
    <property type="entry name" value="S_TKc"/>
    <property type="match status" value="1"/>
</dbReference>
<feature type="region of interest" description="Disordered" evidence="8">
    <location>
        <begin position="468"/>
        <end position="490"/>
    </location>
</feature>
<reference evidence="10 11" key="1">
    <citation type="submission" date="2024-09" db="EMBL/GenBank/DDBJ databases">
        <title>The Natural Products Discovery Center: Release of the First 8490 Sequenced Strains for Exploring Actinobacteria Biosynthetic Diversity.</title>
        <authorList>
            <person name="Kalkreuter E."/>
            <person name="Kautsar S.A."/>
            <person name="Yang D."/>
            <person name="Bader C.D."/>
            <person name="Teijaro C.N."/>
            <person name="Fluegel L."/>
            <person name="Davis C.M."/>
            <person name="Simpson J.R."/>
            <person name="Lauterbach L."/>
            <person name="Steele A.D."/>
            <person name="Gui C."/>
            <person name="Meng S."/>
            <person name="Li G."/>
            <person name="Viehrig K."/>
            <person name="Ye F."/>
            <person name="Su P."/>
            <person name="Kiefer A.F."/>
            <person name="Nichols A."/>
            <person name="Cepeda A.J."/>
            <person name="Yan W."/>
            <person name="Fan B."/>
            <person name="Jiang Y."/>
            <person name="Adhikari A."/>
            <person name="Zheng C.-J."/>
            <person name="Schuster L."/>
            <person name="Cowan T.M."/>
            <person name="Smanski M.J."/>
            <person name="Chevrette M.G."/>
            <person name="De Carvalho L.P.S."/>
            <person name="Shen B."/>
        </authorList>
    </citation>
    <scope>NUCLEOTIDE SEQUENCE [LARGE SCALE GENOMIC DNA]</scope>
    <source>
        <strain evidence="10 11">NPDC058753</strain>
    </source>
</reference>
<evidence type="ECO:0000313" key="11">
    <source>
        <dbReference type="Proteomes" id="UP001599542"/>
    </source>
</evidence>
<gene>
    <name evidence="10" type="ORF">ACFW6T_14355</name>
</gene>
<feature type="region of interest" description="Disordered" evidence="8">
    <location>
        <begin position="430"/>
        <end position="451"/>
    </location>
</feature>
<accession>A0ABW6GK98</accession>
<dbReference type="PROSITE" id="PS50011">
    <property type="entry name" value="PROTEIN_KINASE_DOM"/>
    <property type="match status" value="1"/>
</dbReference>
<keyword evidence="6 7" id="KW-0067">ATP-binding</keyword>
<dbReference type="RefSeq" id="WP_380326034.1">
    <property type="nucleotide sequence ID" value="NZ_JBHYPW010000032.1"/>
</dbReference>
<feature type="compositionally biased region" description="Pro residues" evidence="8">
    <location>
        <begin position="433"/>
        <end position="444"/>
    </location>
</feature>
<dbReference type="Gene3D" id="1.10.510.10">
    <property type="entry name" value="Transferase(Phosphotransferase) domain 1"/>
    <property type="match status" value="1"/>
</dbReference>
<evidence type="ECO:0000256" key="7">
    <source>
        <dbReference type="PROSITE-ProRule" id="PRU10141"/>
    </source>
</evidence>
<dbReference type="InterPro" id="IPR017441">
    <property type="entry name" value="Protein_kinase_ATP_BS"/>
</dbReference>
<dbReference type="Pfam" id="PF00069">
    <property type="entry name" value="Pkinase"/>
    <property type="match status" value="1"/>
</dbReference>
<keyword evidence="4 7" id="KW-0547">Nucleotide-binding</keyword>
<keyword evidence="3 10" id="KW-0808">Transferase</keyword>
<dbReference type="InterPro" id="IPR000719">
    <property type="entry name" value="Prot_kinase_dom"/>
</dbReference>
<evidence type="ECO:0000256" key="4">
    <source>
        <dbReference type="ARBA" id="ARBA00022741"/>
    </source>
</evidence>
<protein>
    <recommendedName>
        <fullName evidence="1">non-specific serine/threonine protein kinase</fullName>
        <ecNumber evidence="1">2.7.11.1</ecNumber>
    </recommendedName>
</protein>
<dbReference type="PANTHER" id="PTHR43289:SF6">
    <property type="entry name" value="SERINE_THREONINE-PROTEIN KINASE NEKL-3"/>
    <property type="match status" value="1"/>
</dbReference>
<comment type="caution">
    <text evidence="10">The sequence shown here is derived from an EMBL/GenBank/DDBJ whole genome shotgun (WGS) entry which is preliminary data.</text>
</comment>
<dbReference type="InterPro" id="IPR011009">
    <property type="entry name" value="Kinase-like_dom_sf"/>
</dbReference>
<evidence type="ECO:0000256" key="2">
    <source>
        <dbReference type="ARBA" id="ARBA00022527"/>
    </source>
</evidence>
<evidence type="ECO:0000313" key="10">
    <source>
        <dbReference type="EMBL" id="MFE1353157.1"/>
    </source>
</evidence>
<evidence type="ECO:0000256" key="5">
    <source>
        <dbReference type="ARBA" id="ARBA00022777"/>
    </source>
</evidence>
<evidence type="ECO:0000259" key="9">
    <source>
        <dbReference type="PROSITE" id="PS50011"/>
    </source>
</evidence>
<dbReference type="PROSITE" id="PS00107">
    <property type="entry name" value="PROTEIN_KINASE_ATP"/>
    <property type="match status" value="1"/>
</dbReference>
<organism evidence="10 11">
    <name type="scientific">Kitasatospora phosalacinea</name>
    <dbReference type="NCBI Taxonomy" id="2065"/>
    <lineage>
        <taxon>Bacteria</taxon>
        <taxon>Bacillati</taxon>
        <taxon>Actinomycetota</taxon>
        <taxon>Actinomycetes</taxon>
        <taxon>Kitasatosporales</taxon>
        <taxon>Streptomycetaceae</taxon>
        <taxon>Kitasatospora</taxon>
    </lineage>
</organism>
<dbReference type="EC" id="2.7.11.1" evidence="1"/>
<feature type="domain" description="Protein kinase" evidence="9">
    <location>
        <begin position="11"/>
        <end position="270"/>
    </location>
</feature>
<evidence type="ECO:0000256" key="3">
    <source>
        <dbReference type="ARBA" id="ARBA00022679"/>
    </source>
</evidence>
<dbReference type="EMBL" id="JBHYPX010000024">
    <property type="protein sequence ID" value="MFE1353157.1"/>
    <property type="molecule type" value="Genomic_DNA"/>
</dbReference>
<dbReference type="Gene3D" id="3.30.200.20">
    <property type="entry name" value="Phosphorylase Kinase, domain 1"/>
    <property type="match status" value="1"/>
</dbReference>
<dbReference type="InterPro" id="IPR008271">
    <property type="entry name" value="Ser/Thr_kinase_AS"/>
</dbReference>
<dbReference type="SUPFAM" id="SSF56112">
    <property type="entry name" value="Protein kinase-like (PK-like)"/>
    <property type="match status" value="1"/>
</dbReference>
<name>A0ABW6GK98_9ACTN</name>
<dbReference type="GO" id="GO:0004674">
    <property type="term" value="F:protein serine/threonine kinase activity"/>
    <property type="evidence" value="ECO:0007669"/>
    <property type="project" value="UniProtKB-EC"/>
</dbReference>
<keyword evidence="5 10" id="KW-0418">Kinase</keyword>
<evidence type="ECO:0000256" key="1">
    <source>
        <dbReference type="ARBA" id="ARBA00012513"/>
    </source>
</evidence>
<dbReference type="Proteomes" id="UP001599542">
    <property type="component" value="Unassembled WGS sequence"/>
</dbReference>
<sequence>MAAGRMLAARYRLDEPIGRGGMGQVWHGWDVTLRRPVAVKLLHAELSDPRGAELFLNEARLAAGLGHPGIVTVHDLGHEPDGTAYLVMELLTGTDLAVRLRTQGPPPLAEAVGWALQLCDALAFAHAARVVHRDLKPANLFLARDGRLKILDFGIAKHREGGTDSHSRVMGTVAYLPPERFHGRSGDHRGDLYALGCVLFELLTGRPPFGSGDPVPLMLRHLSEPPRPPGPEAPGPVPPELDRLVLDLLAKDPDARPRSATEVAARLAALPTDRDTLVLSPATAPTAPTAPLPAPAPTLRLPSERTTLAALPEPGPGPGPHATEPVYVDWIRTLHADGRLPAPERMLARHGHGYQSTAWARAAARAWPAAGLGPLLAVYEDARLPRLANEIARSVPALRDPAELPAVLAGLRAAGQHLRLTMLTAAFEAHSPEPVPSGPAPSGPAPSEAAERAAALSRLARLLRALAAHRSAPPRETPRGSPRALPQDPPGVPPFAAVVAAVAALTGAGCADEASFLDWIRAQPPGGEGRFRAEWLPTLHQVRHSGISPDDLVSTVARAWPAAELGAAVAAFHRAGLFPVAERLTCLAASLRTPAELPAVVSGFRRSGQQGRLCVLLWEVGHQPPPSVAAAAASLTAAGELDAATAVLRPQPMTLAERRTLLLNRGPLH</sequence>
<feature type="compositionally biased region" description="Pro residues" evidence="8">
    <location>
        <begin position="225"/>
        <end position="239"/>
    </location>
</feature>
<keyword evidence="11" id="KW-1185">Reference proteome</keyword>
<keyword evidence="2" id="KW-0723">Serine/threonine-protein kinase</keyword>
<dbReference type="CDD" id="cd14014">
    <property type="entry name" value="STKc_PknB_like"/>
    <property type="match status" value="1"/>
</dbReference>
<dbReference type="PANTHER" id="PTHR43289">
    <property type="entry name" value="MITOGEN-ACTIVATED PROTEIN KINASE KINASE KINASE 20-RELATED"/>
    <property type="match status" value="1"/>
</dbReference>
<feature type="region of interest" description="Disordered" evidence="8">
    <location>
        <begin position="221"/>
        <end position="240"/>
    </location>
</feature>
<dbReference type="PROSITE" id="PS00108">
    <property type="entry name" value="PROTEIN_KINASE_ST"/>
    <property type="match status" value="1"/>
</dbReference>
<feature type="binding site" evidence="7">
    <location>
        <position position="40"/>
    </location>
    <ligand>
        <name>ATP</name>
        <dbReference type="ChEBI" id="CHEBI:30616"/>
    </ligand>
</feature>
<proteinExistence type="predicted"/>